<name>A0A9J5WLU5_SOLCO</name>
<dbReference type="EMBL" id="JACXVP010000011">
    <property type="protein sequence ID" value="KAG5576897.1"/>
    <property type="molecule type" value="Genomic_DNA"/>
</dbReference>
<organism evidence="2 3">
    <name type="scientific">Solanum commersonii</name>
    <name type="common">Commerson's wild potato</name>
    <name type="synonym">Commerson's nightshade</name>
    <dbReference type="NCBI Taxonomy" id="4109"/>
    <lineage>
        <taxon>Eukaryota</taxon>
        <taxon>Viridiplantae</taxon>
        <taxon>Streptophyta</taxon>
        <taxon>Embryophyta</taxon>
        <taxon>Tracheophyta</taxon>
        <taxon>Spermatophyta</taxon>
        <taxon>Magnoliopsida</taxon>
        <taxon>eudicotyledons</taxon>
        <taxon>Gunneridae</taxon>
        <taxon>Pentapetalae</taxon>
        <taxon>asterids</taxon>
        <taxon>lamiids</taxon>
        <taxon>Solanales</taxon>
        <taxon>Solanaceae</taxon>
        <taxon>Solanoideae</taxon>
        <taxon>Solaneae</taxon>
        <taxon>Solanum</taxon>
    </lineage>
</organism>
<accession>A0A9J5WLU5</accession>
<dbReference type="OrthoDB" id="1906115at2759"/>
<sequence length="133" mass="14815">MNYDGAPRYDASRKMSQNTPPAVTSAPAPGPRTIRGCFAYLSVVNAIMLSDPESCANGCSLLSNWKQRKGDILNQLAALEAIQEQRALTDDEALQKSNLAIEFEEVARNEEIAWRRINNTMVETGRQKYKILP</sequence>
<dbReference type="Proteomes" id="UP000824120">
    <property type="component" value="Chromosome 11"/>
</dbReference>
<comment type="caution">
    <text evidence="2">The sequence shown here is derived from an EMBL/GenBank/DDBJ whole genome shotgun (WGS) entry which is preliminary data.</text>
</comment>
<feature type="region of interest" description="Disordered" evidence="1">
    <location>
        <begin position="1"/>
        <end position="32"/>
    </location>
</feature>
<evidence type="ECO:0000256" key="1">
    <source>
        <dbReference type="SAM" id="MobiDB-lite"/>
    </source>
</evidence>
<keyword evidence="3" id="KW-1185">Reference proteome</keyword>
<gene>
    <name evidence="2" type="ORF">H5410_057031</name>
</gene>
<evidence type="ECO:0000313" key="3">
    <source>
        <dbReference type="Proteomes" id="UP000824120"/>
    </source>
</evidence>
<dbReference type="AlphaFoldDB" id="A0A9J5WLU5"/>
<proteinExistence type="predicted"/>
<reference evidence="2 3" key="1">
    <citation type="submission" date="2020-09" db="EMBL/GenBank/DDBJ databases">
        <title>De no assembly of potato wild relative species, Solanum commersonii.</title>
        <authorList>
            <person name="Cho K."/>
        </authorList>
    </citation>
    <scope>NUCLEOTIDE SEQUENCE [LARGE SCALE GENOMIC DNA]</scope>
    <source>
        <strain evidence="2">LZ3.2</strain>
        <tissue evidence="2">Leaf</tissue>
    </source>
</reference>
<evidence type="ECO:0000313" key="2">
    <source>
        <dbReference type="EMBL" id="KAG5576897.1"/>
    </source>
</evidence>
<protein>
    <submittedName>
        <fullName evidence="2">Uncharacterized protein</fullName>
    </submittedName>
</protein>